<feature type="transmembrane region" description="Helical" evidence="4">
    <location>
        <begin position="47"/>
        <end position="74"/>
    </location>
</feature>
<dbReference type="Pfam" id="PF00899">
    <property type="entry name" value="ThiF"/>
    <property type="match status" value="1"/>
</dbReference>
<evidence type="ECO:0000256" key="4">
    <source>
        <dbReference type="SAM" id="Phobius"/>
    </source>
</evidence>
<evidence type="ECO:0000313" key="7">
    <source>
        <dbReference type="Proteomes" id="UP000642993"/>
    </source>
</evidence>
<dbReference type="NCBIfam" id="NF004281">
    <property type="entry name" value="PRK05690.1"/>
    <property type="match status" value="1"/>
</dbReference>
<dbReference type="GO" id="GO:0005524">
    <property type="term" value="F:ATP binding"/>
    <property type="evidence" value="ECO:0007669"/>
    <property type="project" value="UniProtKB-KW"/>
</dbReference>
<dbReference type="InterPro" id="IPR045886">
    <property type="entry name" value="ThiF/MoeB/HesA"/>
</dbReference>
<accession>A0A927PMB4</accession>
<dbReference type="PANTHER" id="PTHR10953:SF102">
    <property type="entry name" value="ADENYLYLTRANSFERASE AND SULFURTRANSFERASE MOCS3"/>
    <property type="match status" value="1"/>
</dbReference>
<sequence length="391" mass="41339">MTSSGALPPLVEPGPPLAPGEATRYSRHLLIPGIGAVGQRRLRRARVLVIGAGGLGSPILMYLAAAGIGTLGVVEFDDVELSNLQRQVIHGESGVGRPKGASAREAIRELNPGVEVRWHDVRLAPRNAVNIFRQYDLIIDGTDNFATRYLVSDAAVLAGKCCVWGAIFRFEGQASVFWDAAPGGQGVTYRDLFPEPPAAGTVPSCGEGGVFGVLCGTIGSIMATEAIKLITGTGEPLLGRVLVHDALAMSFRTLRLRRNEAAPRVTALDDYEQLCGVPSPDVPPGAEIAPSELHDLLGADGGPVLIDVRSEGEWALAHLPGAQWIPHTEFLSGEALARIPDGRDLVLYCKTGVRSAAALEVLRAQGLATARHLAGGIDAWAEQIDPTLPRY</sequence>
<evidence type="ECO:0000256" key="1">
    <source>
        <dbReference type="ARBA" id="ARBA00022679"/>
    </source>
</evidence>
<dbReference type="RefSeq" id="WP_192039088.1">
    <property type="nucleotide sequence ID" value="NZ_JACYWE010000004.1"/>
</dbReference>
<dbReference type="InterPro" id="IPR036873">
    <property type="entry name" value="Rhodanese-like_dom_sf"/>
</dbReference>
<dbReference type="InterPro" id="IPR035985">
    <property type="entry name" value="Ubiquitin-activating_enz"/>
</dbReference>
<dbReference type="CDD" id="cd00158">
    <property type="entry name" value="RHOD"/>
    <property type="match status" value="1"/>
</dbReference>
<proteinExistence type="predicted"/>
<evidence type="ECO:0000259" key="5">
    <source>
        <dbReference type="PROSITE" id="PS50206"/>
    </source>
</evidence>
<dbReference type="AlphaFoldDB" id="A0A927PMB4"/>
<evidence type="ECO:0000256" key="3">
    <source>
        <dbReference type="ARBA" id="ARBA00022840"/>
    </source>
</evidence>
<dbReference type="Gene3D" id="3.40.50.720">
    <property type="entry name" value="NAD(P)-binding Rossmann-like Domain"/>
    <property type="match status" value="1"/>
</dbReference>
<keyword evidence="4" id="KW-0472">Membrane</keyword>
<organism evidence="6 7">
    <name type="scientific">Lolliginicoccus lacisalsi</name>
    <dbReference type="NCBI Taxonomy" id="2742202"/>
    <lineage>
        <taxon>Bacteria</taxon>
        <taxon>Bacillati</taxon>
        <taxon>Actinomycetota</taxon>
        <taxon>Actinomycetes</taxon>
        <taxon>Mycobacteriales</taxon>
        <taxon>Hoyosellaceae</taxon>
        <taxon>Lolliginicoccus</taxon>
    </lineage>
</organism>
<dbReference type="CDD" id="cd00757">
    <property type="entry name" value="ThiF_MoeB_HesA_family"/>
    <property type="match status" value="1"/>
</dbReference>
<dbReference type="GO" id="GO:0004792">
    <property type="term" value="F:thiosulfate-cyanide sulfurtransferase activity"/>
    <property type="evidence" value="ECO:0007669"/>
    <property type="project" value="TreeGrafter"/>
</dbReference>
<keyword evidence="4" id="KW-1133">Transmembrane helix</keyword>
<dbReference type="FunFam" id="3.40.50.720:FF:000033">
    <property type="entry name" value="Adenylyltransferase and sulfurtransferase MOCS3"/>
    <property type="match status" value="1"/>
</dbReference>
<dbReference type="Pfam" id="PF00581">
    <property type="entry name" value="Rhodanese"/>
    <property type="match status" value="1"/>
</dbReference>
<name>A0A927PMB4_9ACTN</name>
<gene>
    <name evidence="6" type="primary">moeB</name>
    <name evidence="6" type="ORF">HT102_09105</name>
</gene>
<keyword evidence="2" id="KW-0547">Nucleotide-binding</keyword>
<feature type="domain" description="Rhodanese" evidence="5">
    <location>
        <begin position="299"/>
        <end position="389"/>
    </location>
</feature>
<evidence type="ECO:0000256" key="2">
    <source>
        <dbReference type="ARBA" id="ARBA00022741"/>
    </source>
</evidence>
<dbReference type="GO" id="GO:0005829">
    <property type="term" value="C:cytosol"/>
    <property type="evidence" value="ECO:0007669"/>
    <property type="project" value="TreeGrafter"/>
</dbReference>
<dbReference type="EMBL" id="JACYWE010000004">
    <property type="protein sequence ID" value="MBD8506644.1"/>
    <property type="molecule type" value="Genomic_DNA"/>
</dbReference>
<dbReference type="Gene3D" id="3.40.250.10">
    <property type="entry name" value="Rhodanese-like domain"/>
    <property type="match status" value="1"/>
</dbReference>
<comment type="caution">
    <text evidence="6">The sequence shown here is derived from an EMBL/GenBank/DDBJ whole genome shotgun (WGS) entry which is preliminary data.</text>
</comment>
<dbReference type="GO" id="GO:0016779">
    <property type="term" value="F:nucleotidyltransferase activity"/>
    <property type="evidence" value="ECO:0007669"/>
    <property type="project" value="UniProtKB-KW"/>
</dbReference>
<dbReference type="GO" id="GO:0008146">
    <property type="term" value="F:sulfotransferase activity"/>
    <property type="evidence" value="ECO:0007669"/>
    <property type="project" value="TreeGrafter"/>
</dbReference>
<dbReference type="PROSITE" id="PS50206">
    <property type="entry name" value="RHODANESE_3"/>
    <property type="match status" value="1"/>
</dbReference>
<dbReference type="SMART" id="SM00450">
    <property type="entry name" value="RHOD"/>
    <property type="match status" value="1"/>
</dbReference>
<dbReference type="Proteomes" id="UP000642993">
    <property type="component" value="Unassembled WGS sequence"/>
</dbReference>
<keyword evidence="4" id="KW-0812">Transmembrane</keyword>
<dbReference type="PANTHER" id="PTHR10953">
    <property type="entry name" value="UBIQUITIN-ACTIVATING ENZYME E1"/>
    <property type="match status" value="1"/>
</dbReference>
<keyword evidence="3" id="KW-0067">ATP-binding</keyword>
<dbReference type="InterPro" id="IPR001763">
    <property type="entry name" value="Rhodanese-like_dom"/>
</dbReference>
<reference evidence="6" key="1">
    <citation type="submission" date="2020-09" db="EMBL/GenBank/DDBJ databases">
        <title>Hoyosella lacisalsi sp. nov., a halotolerant actinobacterium isolated from soil of Lake Gudzhirganskoe.</title>
        <authorList>
            <person name="Yang Q."/>
            <person name="Guo P.Y."/>
            <person name="Liu S.W."/>
            <person name="Li F.N."/>
            <person name="Sun C.H."/>
        </authorList>
    </citation>
    <scope>NUCLEOTIDE SEQUENCE</scope>
    <source>
        <strain evidence="6">G463</strain>
    </source>
</reference>
<dbReference type="InterPro" id="IPR000594">
    <property type="entry name" value="ThiF_NAD_FAD-bd"/>
</dbReference>
<dbReference type="GO" id="GO:0008641">
    <property type="term" value="F:ubiquitin-like modifier activating enzyme activity"/>
    <property type="evidence" value="ECO:0007669"/>
    <property type="project" value="InterPro"/>
</dbReference>
<keyword evidence="6" id="KW-0548">Nucleotidyltransferase</keyword>
<dbReference type="SUPFAM" id="SSF69572">
    <property type="entry name" value="Activating enzymes of the ubiquitin-like proteins"/>
    <property type="match status" value="1"/>
</dbReference>
<keyword evidence="1" id="KW-0808">Transferase</keyword>
<keyword evidence="7" id="KW-1185">Reference proteome</keyword>
<protein>
    <submittedName>
        <fullName evidence="6">Molybdopterin-synthase adenylyltransferase MoeB</fullName>
    </submittedName>
</protein>
<evidence type="ECO:0000313" key="6">
    <source>
        <dbReference type="EMBL" id="MBD8506644.1"/>
    </source>
</evidence>